<gene>
    <name evidence="2" type="ORF">MSIBF_A3280006</name>
</gene>
<evidence type="ECO:0000256" key="1">
    <source>
        <dbReference type="SAM" id="MobiDB-lite"/>
    </source>
</evidence>
<sequence>MDKKRDSKSGNGAGRKKEIFCTDNTGGEDKNDKVKRDEGKNDKVKIDEGKNDKVKIDEGKNDKDNEDEVIVIVNGKRLPMGNFPKKIIKEVVVAMVYSLRGGEGAEEIEINIKR</sequence>
<organism evidence="2">
    <name type="scientific">groundwater metagenome</name>
    <dbReference type="NCBI Taxonomy" id="717931"/>
    <lineage>
        <taxon>unclassified sequences</taxon>
        <taxon>metagenomes</taxon>
        <taxon>ecological metagenomes</taxon>
    </lineage>
</organism>
<dbReference type="EMBL" id="CCXY01000255">
    <property type="protein sequence ID" value="CEG13123.1"/>
    <property type="molecule type" value="Genomic_DNA"/>
</dbReference>
<protein>
    <submittedName>
        <fullName evidence="2">Uncharacterized protein</fullName>
    </submittedName>
</protein>
<reference evidence="2" key="1">
    <citation type="submission" date="2014-09" db="EMBL/GenBank/DDBJ databases">
        <authorList>
            <person name="Probst J Alexander"/>
        </authorList>
    </citation>
    <scope>NUCLEOTIDE SEQUENCE</scope>
</reference>
<feature type="compositionally biased region" description="Basic and acidic residues" evidence="1">
    <location>
        <begin position="27"/>
        <end position="61"/>
    </location>
</feature>
<evidence type="ECO:0000313" key="2">
    <source>
        <dbReference type="EMBL" id="CEG13123.1"/>
    </source>
</evidence>
<dbReference type="AlphaFoldDB" id="A0A098EAT0"/>
<accession>A0A098EAT0</accession>
<proteinExistence type="predicted"/>
<name>A0A098EAT0_9ZZZZ</name>
<feature type="region of interest" description="Disordered" evidence="1">
    <location>
        <begin position="1"/>
        <end position="61"/>
    </location>
</feature>